<name>A0A5N6MUC7_9MICC</name>
<keyword evidence="6 7" id="KW-0067">ATP-binding</keyword>
<dbReference type="GO" id="GO:0004674">
    <property type="term" value="F:protein serine/threonine kinase activity"/>
    <property type="evidence" value="ECO:0007669"/>
    <property type="project" value="UniProtKB-EC"/>
</dbReference>
<keyword evidence="4 7" id="KW-0547">Nucleotide-binding</keyword>
<evidence type="ECO:0000313" key="9">
    <source>
        <dbReference type="EMBL" id="KAD4060280.1"/>
    </source>
</evidence>
<dbReference type="SUPFAM" id="SSF55781">
    <property type="entry name" value="GAF domain-like"/>
    <property type="match status" value="1"/>
</dbReference>
<dbReference type="PROSITE" id="PS00108">
    <property type="entry name" value="PROTEIN_KINASE_ST"/>
    <property type="match status" value="1"/>
</dbReference>
<evidence type="ECO:0000259" key="8">
    <source>
        <dbReference type="PROSITE" id="PS50011"/>
    </source>
</evidence>
<dbReference type="PANTHER" id="PTHR43671:SF13">
    <property type="entry name" value="SERINE_THREONINE-PROTEIN KINASE NEK2"/>
    <property type="match status" value="1"/>
</dbReference>
<dbReference type="SUPFAM" id="SSF56112">
    <property type="entry name" value="Protein kinase-like (PK-like)"/>
    <property type="match status" value="1"/>
</dbReference>
<comment type="similarity">
    <text evidence="1">Belongs to the protein kinase superfamily. NEK Ser/Thr protein kinase family. NIMA subfamily.</text>
</comment>
<dbReference type="PROSITE" id="PS00107">
    <property type="entry name" value="PROTEIN_KINASE_ATP"/>
    <property type="match status" value="1"/>
</dbReference>
<evidence type="ECO:0000313" key="10">
    <source>
        <dbReference type="Proteomes" id="UP000326852"/>
    </source>
</evidence>
<dbReference type="Pfam" id="PF00069">
    <property type="entry name" value="Pkinase"/>
    <property type="match status" value="1"/>
</dbReference>
<protein>
    <recommendedName>
        <fullName evidence="2">non-specific serine/threonine protein kinase</fullName>
        <ecNumber evidence="2">2.7.11.1</ecNumber>
    </recommendedName>
</protein>
<dbReference type="EMBL" id="VTFX01000001">
    <property type="protein sequence ID" value="KAD4060280.1"/>
    <property type="molecule type" value="Genomic_DNA"/>
</dbReference>
<dbReference type="InterPro" id="IPR029016">
    <property type="entry name" value="GAF-like_dom_sf"/>
</dbReference>
<reference evidence="9 10" key="1">
    <citation type="submission" date="2019-08" db="EMBL/GenBank/DDBJ databases">
        <title>Arthrobacter sp. nov., isolated from plateau pika and Tibetan wild ass.</title>
        <authorList>
            <person name="Ge Y."/>
        </authorList>
    </citation>
    <scope>NUCLEOTIDE SEQUENCE [LARGE SCALE GENOMIC DNA]</scope>
    <source>
        <strain evidence="9 10">785</strain>
    </source>
</reference>
<dbReference type="PROSITE" id="PS50011">
    <property type="entry name" value="PROTEIN_KINASE_DOM"/>
    <property type="match status" value="1"/>
</dbReference>
<evidence type="ECO:0000256" key="6">
    <source>
        <dbReference type="ARBA" id="ARBA00022840"/>
    </source>
</evidence>
<evidence type="ECO:0000256" key="3">
    <source>
        <dbReference type="ARBA" id="ARBA00022679"/>
    </source>
</evidence>
<keyword evidence="5 9" id="KW-0418">Kinase</keyword>
<gene>
    <name evidence="9" type="ORF">GD627_04310</name>
</gene>
<evidence type="ECO:0000256" key="4">
    <source>
        <dbReference type="ARBA" id="ARBA00022741"/>
    </source>
</evidence>
<dbReference type="InterPro" id="IPR003018">
    <property type="entry name" value="GAF"/>
</dbReference>
<dbReference type="InterPro" id="IPR011009">
    <property type="entry name" value="Kinase-like_dom_sf"/>
</dbReference>
<dbReference type="InterPro" id="IPR017441">
    <property type="entry name" value="Protein_kinase_ATP_BS"/>
</dbReference>
<feature type="binding site" evidence="7">
    <location>
        <position position="94"/>
    </location>
    <ligand>
        <name>ATP</name>
        <dbReference type="ChEBI" id="CHEBI:30616"/>
    </ligand>
</feature>
<organism evidence="9 10">
    <name type="scientific">Arthrobacter yangruifuii</name>
    <dbReference type="NCBI Taxonomy" id="2606616"/>
    <lineage>
        <taxon>Bacteria</taxon>
        <taxon>Bacillati</taxon>
        <taxon>Actinomycetota</taxon>
        <taxon>Actinomycetes</taxon>
        <taxon>Micrococcales</taxon>
        <taxon>Micrococcaceae</taxon>
        <taxon>Arthrobacter</taxon>
    </lineage>
</organism>
<dbReference type="AlphaFoldDB" id="A0A5N6MUC7"/>
<dbReference type="PANTHER" id="PTHR43671">
    <property type="entry name" value="SERINE/THREONINE-PROTEIN KINASE NEK"/>
    <property type="match status" value="1"/>
</dbReference>
<dbReference type="Pfam" id="PF01590">
    <property type="entry name" value="GAF"/>
    <property type="match status" value="1"/>
</dbReference>
<dbReference type="SMART" id="SM00220">
    <property type="entry name" value="S_TKc"/>
    <property type="match status" value="1"/>
</dbReference>
<dbReference type="Gene3D" id="1.10.510.10">
    <property type="entry name" value="Transferase(Phosphotransferase) domain 1"/>
    <property type="match status" value="1"/>
</dbReference>
<dbReference type="Gene3D" id="3.30.450.40">
    <property type="match status" value="1"/>
</dbReference>
<dbReference type="Gene3D" id="3.30.200.20">
    <property type="entry name" value="Phosphorylase Kinase, domain 1"/>
    <property type="match status" value="1"/>
</dbReference>
<dbReference type="EC" id="2.7.11.1" evidence="2"/>
<accession>A0A5N6MUC7</accession>
<evidence type="ECO:0000256" key="7">
    <source>
        <dbReference type="PROSITE-ProRule" id="PRU10141"/>
    </source>
</evidence>
<sequence length="507" mass="55163">MKSKWAVCGKGDERHFCGPAKTAAPPTLPHLTGGFCQYAYPTRKRGRVSTVPNHVSAGIFLGGRYRLLNQIGAGAMGTVHRARDEFLGRDVAVKIIRPSATSEMDLRRSDAEAKILARLNHHSLVTLLDAGSDTSTPESPQIYLVMELVQGLDLRERLKEGRLPRRQAALLGYDLALGLGYIHENGVVHRDVKPANIMLFDYQSADARLRAKLTDFGVALVANDPQSQPGTFSGTAAFMSPEQARGEQAGPASDVYSLGLVLLQCLTGKPAFPGPALESALARLLRDPEIPAGLGGDWEPLLRAMTAQDAAERPSAHDVSQVLYDMIVTARGRHRVDPGLLPDDEAQRMDAVRRYELLDTPPDGAFDRVTALASRLFDAPVAIVSVVDTDRIWFKSHHGTEAVEIGRDPGLCASAILQDGVYVVDDARQDPRTLANPLVAGEFGLQFYAGVPLQTRDGFNLGTFCILDREPRTFSPEDAATLQDLAAIVMNDLELRLDTRRARGYGQ</sequence>
<dbReference type="CDD" id="cd14014">
    <property type="entry name" value="STKc_PknB_like"/>
    <property type="match status" value="1"/>
</dbReference>
<evidence type="ECO:0000256" key="2">
    <source>
        <dbReference type="ARBA" id="ARBA00012513"/>
    </source>
</evidence>
<keyword evidence="3" id="KW-0808">Transferase</keyword>
<dbReference type="InterPro" id="IPR050660">
    <property type="entry name" value="NEK_Ser/Thr_kinase"/>
</dbReference>
<feature type="domain" description="Protein kinase" evidence="8">
    <location>
        <begin position="65"/>
        <end position="327"/>
    </location>
</feature>
<keyword evidence="10" id="KW-1185">Reference proteome</keyword>
<dbReference type="InterPro" id="IPR000719">
    <property type="entry name" value="Prot_kinase_dom"/>
</dbReference>
<dbReference type="Proteomes" id="UP000326852">
    <property type="component" value="Unassembled WGS sequence"/>
</dbReference>
<dbReference type="InterPro" id="IPR008271">
    <property type="entry name" value="Ser/Thr_kinase_AS"/>
</dbReference>
<evidence type="ECO:0000256" key="5">
    <source>
        <dbReference type="ARBA" id="ARBA00022777"/>
    </source>
</evidence>
<comment type="caution">
    <text evidence="9">The sequence shown here is derived from an EMBL/GenBank/DDBJ whole genome shotgun (WGS) entry which is preliminary data.</text>
</comment>
<evidence type="ECO:0000256" key="1">
    <source>
        <dbReference type="ARBA" id="ARBA00010886"/>
    </source>
</evidence>
<proteinExistence type="inferred from homology"/>
<dbReference type="SMART" id="SM00065">
    <property type="entry name" value="GAF"/>
    <property type="match status" value="1"/>
</dbReference>
<dbReference type="GO" id="GO:0005524">
    <property type="term" value="F:ATP binding"/>
    <property type="evidence" value="ECO:0007669"/>
    <property type="project" value="UniProtKB-UniRule"/>
</dbReference>